<dbReference type="PANTHER" id="PTHR11439:SF495">
    <property type="entry name" value="REVERSE TRANSCRIPTASE, RNA-DEPENDENT DNA POLYMERASE-RELATED"/>
    <property type="match status" value="1"/>
</dbReference>
<accession>A0A6L2MAI5</accession>
<dbReference type="PANTHER" id="PTHR11439">
    <property type="entry name" value="GAG-POL-RELATED RETROTRANSPOSON"/>
    <property type="match status" value="1"/>
</dbReference>
<protein>
    <recommendedName>
        <fullName evidence="2">Reverse transcriptase Ty1/copia-type domain-containing protein</fullName>
    </recommendedName>
</protein>
<reference evidence="3" key="1">
    <citation type="journal article" date="2019" name="Sci. Rep.">
        <title>Draft genome of Tanacetum cinerariifolium, the natural source of mosquito coil.</title>
        <authorList>
            <person name="Yamashiro T."/>
            <person name="Shiraishi A."/>
            <person name="Satake H."/>
            <person name="Nakayama K."/>
        </authorList>
    </citation>
    <scope>NUCLEOTIDE SEQUENCE</scope>
</reference>
<dbReference type="AlphaFoldDB" id="A0A6L2MAI5"/>
<evidence type="ECO:0000256" key="1">
    <source>
        <dbReference type="SAM" id="MobiDB-lite"/>
    </source>
</evidence>
<gene>
    <name evidence="3" type="ORF">Tci_043004</name>
</gene>
<evidence type="ECO:0000313" key="3">
    <source>
        <dbReference type="EMBL" id="GEU71026.1"/>
    </source>
</evidence>
<feature type="domain" description="Reverse transcriptase Ty1/copia-type" evidence="2">
    <location>
        <begin position="237"/>
        <end position="318"/>
    </location>
</feature>
<sequence>MLPSLHNTIVITTLLPPHCHSTRATITTTTSAAANHNHRSRRRYHISNRRLFTQYDQPPSPPHLRRPSHHHLRILFVVTSPPATPEHPQHHHIATTPTQPPKGSGPTPQLLTPRTISSGLMQNPPSPTLVASLVPVVVAPEPVDLTSTASSTSVDQDAPSLKSSSMDVIPTNVYSVKQPPEHLIKWTKDHSLDNVIGNPSRPTSTRHQLQTEAMFCYVDAFLTSVEPKNYKEALKESCWIKAMKKNLTNELGGVLKNKARLVAMGYRQEEEIDFEESFALVARLEAIRIFIAYAAHSNMTFYQMDVKTAFLNDILCEEETSNPVDTLIVEKSKLNADPQGKEVDPTCYRRMIGSLMYLTSSRPDLVFDVCMCAWYQAKPTEKHLHAVKEIF</sequence>
<proteinExistence type="predicted"/>
<dbReference type="Pfam" id="PF07727">
    <property type="entry name" value="RVT_2"/>
    <property type="match status" value="1"/>
</dbReference>
<organism evidence="3">
    <name type="scientific">Tanacetum cinerariifolium</name>
    <name type="common">Dalmatian daisy</name>
    <name type="synonym">Chrysanthemum cinerariifolium</name>
    <dbReference type="NCBI Taxonomy" id="118510"/>
    <lineage>
        <taxon>Eukaryota</taxon>
        <taxon>Viridiplantae</taxon>
        <taxon>Streptophyta</taxon>
        <taxon>Embryophyta</taxon>
        <taxon>Tracheophyta</taxon>
        <taxon>Spermatophyta</taxon>
        <taxon>Magnoliopsida</taxon>
        <taxon>eudicotyledons</taxon>
        <taxon>Gunneridae</taxon>
        <taxon>Pentapetalae</taxon>
        <taxon>asterids</taxon>
        <taxon>campanulids</taxon>
        <taxon>Asterales</taxon>
        <taxon>Asteraceae</taxon>
        <taxon>Asteroideae</taxon>
        <taxon>Anthemideae</taxon>
        <taxon>Anthemidinae</taxon>
        <taxon>Tanacetum</taxon>
    </lineage>
</organism>
<evidence type="ECO:0000259" key="2">
    <source>
        <dbReference type="Pfam" id="PF07727"/>
    </source>
</evidence>
<dbReference type="EMBL" id="BKCJ010006227">
    <property type="protein sequence ID" value="GEU71026.1"/>
    <property type="molecule type" value="Genomic_DNA"/>
</dbReference>
<comment type="caution">
    <text evidence="3">The sequence shown here is derived from an EMBL/GenBank/DDBJ whole genome shotgun (WGS) entry which is preliminary data.</text>
</comment>
<dbReference type="InterPro" id="IPR013103">
    <property type="entry name" value="RVT_2"/>
</dbReference>
<feature type="region of interest" description="Disordered" evidence="1">
    <location>
        <begin position="81"/>
        <end position="109"/>
    </location>
</feature>
<name>A0A6L2MAI5_TANCI</name>